<dbReference type="Proteomes" id="UP000265520">
    <property type="component" value="Unassembled WGS sequence"/>
</dbReference>
<protein>
    <submittedName>
        <fullName evidence="1">Uncharacterized protein</fullName>
    </submittedName>
</protein>
<keyword evidence="2" id="KW-1185">Reference proteome</keyword>
<accession>A0A392Q769</accession>
<dbReference type="EMBL" id="LXQA010113219">
    <property type="protein sequence ID" value="MCI19095.1"/>
    <property type="molecule type" value="Genomic_DNA"/>
</dbReference>
<organism evidence="1 2">
    <name type="scientific">Trifolium medium</name>
    <dbReference type="NCBI Taxonomy" id="97028"/>
    <lineage>
        <taxon>Eukaryota</taxon>
        <taxon>Viridiplantae</taxon>
        <taxon>Streptophyta</taxon>
        <taxon>Embryophyta</taxon>
        <taxon>Tracheophyta</taxon>
        <taxon>Spermatophyta</taxon>
        <taxon>Magnoliopsida</taxon>
        <taxon>eudicotyledons</taxon>
        <taxon>Gunneridae</taxon>
        <taxon>Pentapetalae</taxon>
        <taxon>rosids</taxon>
        <taxon>fabids</taxon>
        <taxon>Fabales</taxon>
        <taxon>Fabaceae</taxon>
        <taxon>Papilionoideae</taxon>
        <taxon>50 kb inversion clade</taxon>
        <taxon>NPAAA clade</taxon>
        <taxon>Hologalegina</taxon>
        <taxon>IRL clade</taxon>
        <taxon>Trifolieae</taxon>
        <taxon>Trifolium</taxon>
    </lineage>
</organism>
<name>A0A392Q769_9FABA</name>
<feature type="non-terminal residue" evidence="1">
    <location>
        <position position="1"/>
    </location>
</feature>
<reference evidence="1 2" key="1">
    <citation type="journal article" date="2018" name="Front. Plant Sci.">
        <title>Red Clover (Trifolium pratense) and Zigzag Clover (T. medium) - A Picture of Genomic Similarities and Differences.</title>
        <authorList>
            <person name="Dluhosova J."/>
            <person name="Istvanek J."/>
            <person name="Nedelnik J."/>
            <person name="Repkova J."/>
        </authorList>
    </citation>
    <scope>NUCLEOTIDE SEQUENCE [LARGE SCALE GENOMIC DNA]</scope>
    <source>
        <strain evidence="2">cv. 10/8</strain>
        <tissue evidence="1">Leaf</tissue>
    </source>
</reference>
<proteinExistence type="predicted"/>
<evidence type="ECO:0000313" key="2">
    <source>
        <dbReference type="Proteomes" id="UP000265520"/>
    </source>
</evidence>
<comment type="caution">
    <text evidence="1">The sequence shown here is derived from an EMBL/GenBank/DDBJ whole genome shotgun (WGS) entry which is preliminary data.</text>
</comment>
<sequence length="54" mass="6087">FCATACCASLSMSFGFRRRRLAIILGPEVWVFLQGIDNADEYPYQFSGLSSDYL</sequence>
<dbReference type="AlphaFoldDB" id="A0A392Q769"/>
<evidence type="ECO:0000313" key="1">
    <source>
        <dbReference type="EMBL" id="MCI19095.1"/>
    </source>
</evidence>